<accession>A0A9W8TMP9</accession>
<dbReference type="VEuPathDB" id="FungiDB:F4678DRAFT_416478"/>
<dbReference type="Pfam" id="PF14200">
    <property type="entry name" value="RicinB_lectin_2"/>
    <property type="match status" value="1"/>
</dbReference>
<evidence type="ECO:0000313" key="2">
    <source>
        <dbReference type="EMBL" id="KAJ3576851.1"/>
    </source>
</evidence>
<protein>
    <recommendedName>
        <fullName evidence="1">Ricin B lectin domain-containing protein</fullName>
    </recommendedName>
</protein>
<gene>
    <name evidence="2" type="ORF">NPX13_g3570</name>
</gene>
<comment type="caution">
    <text evidence="2">The sequence shown here is derived from an EMBL/GenBank/DDBJ whole genome shotgun (WGS) entry which is preliminary data.</text>
</comment>
<dbReference type="InterPro" id="IPR000772">
    <property type="entry name" value="Ricin_B_lectin"/>
</dbReference>
<dbReference type="InterPro" id="IPR035992">
    <property type="entry name" value="Ricin_B-like_lectins"/>
</dbReference>
<dbReference type="EMBL" id="JANPWZ010000452">
    <property type="protein sequence ID" value="KAJ3576851.1"/>
    <property type="molecule type" value="Genomic_DNA"/>
</dbReference>
<evidence type="ECO:0000313" key="3">
    <source>
        <dbReference type="Proteomes" id="UP001148614"/>
    </source>
</evidence>
<sequence length="154" mass="17118">MSHIDTLDGAIVSFLNYVQALPLTFQEFHGGANQQWRLERVDGSSVWPTWKLHNVQSKTVVDLAFGGAKNGNPIIGQVNEDNNNNQLWHLVSADPLGPVVMIQNIGTGTYIDLFNGSSANLASQFPPRRTKITGWAGTVQDKNPHQLWRVLRMN</sequence>
<dbReference type="AlphaFoldDB" id="A0A9W8TMP9"/>
<evidence type="ECO:0000259" key="1">
    <source>
        <dbReference type="Pfam" id="PF14200"/>
    </source>
</evidence>
<dbReference type="Gene3D" id="2.80.10.50">
    <property type="match status" value="1"/>
</dbReference>
<reference evidence="2" key="1">
    <citation type="submission" date="2022-07" db="EMBL/GenBank/DDBJ databases">
        <title>Genome Sequence of Xylaria arbuscula.</title>
        <authorList>
            <person name="Buettner E."/>
        </authorList>
    </citation>
    <scope>NUCLEOTIDE SEQUENCE</scope>
    <source>
        <strain evidence="2">VT107</strain>
    </source>
</reference>
<dbReference type="Proteomes" id="UP001148614">
    <property type="component" value="Unassembled WGS sequence"/>
</dbReference>
<keyword evidence="3" id="KW-1185">Reference proteome</keyword>
<feature type="domain" description="Ricin B lectin" evidence="1">
    <location>
        <begin position="32"/>
        <end position="122"/>
    </location>
</feature>
<dbReference type="SUPFAM" id="SSF50370">
    <property type="entry name" value="Ricin B-like lectins"/>
    <property type="match status" value="1"/>
</dbReference>
<organism evidence="2 3">
    <name type="scientific">Xylaria arbuscula</name>
    <dbReference type="NCBI Taxonomy" id="114810"/>
    <lineage>
        <taxon>Eukaryota</taxon>
        <taxon>Fungi</taxon>
        <taxon>Dikarya</taxon>
        <taxon>Ascomycota</taxon>
        <taxon>Pezizomycotina</taxon>
        <taxon>Sordariomycetes</taxon>
        <taxon>Xylariomycetidae</taxon>
        <taxon>Xylariales</taxon>
        <taxon>Xylariaceae</taxon>
        <taxon>Xylaria</taxon>
    </lineage>
</organism>
<proteinExistence type="predicted"/>
<name>A0A9W8TMP9_9PEZI</name>